<gene>
    <name evidence="5" type="primary">ychF</name>
    <name evidence="6" type="ORF">ENM30_02360</name>
    <name evidence="5" type="ORF">ENT82_02720</name>
    <name evidence="4" type="ORF">ENU43_02015</name>
</gene>
<dbReference type="PROSITE" id="PS51710">
    <property type="entry name" value="G_OBG"/>
    <property type="match status" value="1"/>
</dbReference>
<dbReference type="Pfam" id="PF02824">
    <property type="entry name" value="TGS"/>
    <property type="match status" value="1"/>
</dbReference>
<comment type="caution">
    <text evidence="5">The sequence shown here is derived from an EMBL/GenBank/DDBJ whole genome shotgun (WGS) entry which is preliminary data.</text>
</comment>
<dbReference type="EMBL" id="DTAD01000025">
    <property type="protein sequence ID" value="HGN90029.1"/>
    <property type="molecule type" value="Genomic_DNA"/>
</dbReference>
<reference evidence="5" key="1">
    <citation type="journal article" date="2020" name="mSystems">
        <title>Genome- and Community-Level Interaction Insights into Carbon Utilization and Element Cycling Functions of Hydrothermarchaeota in Hydrothermal Sediment.</title>
        <authorList>
            <person name="Zhou Z."/>
            <person name="Liu Y."/>
            <person name="Xu W."/>
            <person name="Pan J."/>
            <person name="Luo Z.H."/>
            <person name="Li M."/>
        </authorList>
    </citation>
    <scope>NUCLEOTIDE SEQUENCE [LARGE SCALE GENOMIC DNA]</scope>
    <source>
        <strain evidence="6">SpSt-1073</strain>
        <strain evidence="5">SpSt-613</strain>
        <strain evidence="4">SpSt-669</strain>
    </source>
</reference>
<keyword evidence="1" id="KW-0547">Nucleotide-binding</keyword>
<dbReference type="NCBIfam" id="NF007171">
    <property type="entry name" value="PRK09602.1"/>
    <property type="match status" value="1"/>
</dbReference>
<evidence type="ECO:0000259" key="3">
    <source>
        <dbReference type="PROSITE" id="PS51710"/>
    </source>
</evidence>
<evidence type="ECO:0000256" key="1">
    <source>
        <dbReference type="ARBA" id="ARBA00022741"/>
    </source>
</evidence>
<dbReference type="InterPro" id="IPR012676">
    <property type="entry name" value="TGS-like"/>
</dbReference>
<organism evidence="5">
    <name type="scientific">Caldiarchaeum subterraneum</name>
    <dbReference type="NCBI Taxonomy" id="311458"/>
    <lineage>
        <taxon>Archaea</taxon>
        <taxon>Nitrososphaerota</taxon>
        <taxon>Candidatus Caldarchaeales</taxon>
        <taxon>Candidatus Caldarchaeaceae</taxon>
        <taxon>Candidatus Caldarchaeum</taxon>
    </lineage>
</organism>
<dbReference type="Pfam" id="PF08438">
    <property type="entry name" value="YGR210-like_G4"/>
    <property type="match status" value="1"/>
</dbReference>
<dbReference type="Gene3D" id="1.10.8.470">
    <property type="match status" value="1"/>
</dbReference>
<dbReference type="GO" id="GO:0016887">
    <property type="term" value="F:ATP hydrolysis activity"/>
    <property type="evidence" value="ECO:0007669"/>
    <property type="project" value="TreeGrafter"/>
</dbReference>
<dbReference type="InterPro" id="IPR012675">
    <property type="entry name" value="Beta-grasp_dom_sf"/>
</dbReference>
<protein>
    <submittedName>
        <fullName evidence="5">Redox-regulated ATPase YchF</fullName>
    </submittedName>
</protein>
<dbReference type="GO" id="GO:0005737">
    <property type="term" value="C:cytoplasm"/>
    <property type="evidence" value="ECO:0007669"/>
    <property type="project" value="TreeGrafter"/>
</dbReference>
<dbReference type="InterPro" id="IPR027417">
    <property type="entry name" value="P-loop_NTPase"/>
</dbReference>
<evidence type="ECO:0000256" key="2">
    <source>
        <dbReference type="ARBA" id="ARBA00023134"/>
    </source>
</evidence>
<dbReference type="EMBL" id="DRXG01000044">
    <property type="protein sequence ID" value="HHN52137.1"/>
    <property type="molecule type" value="Genomic_DNA"/>
</dbReference>
<dbReference type="PROSITE" id="PS00905">
    <property type="entry name" value="GTP1_OBG"/>
    <property type="match status" value="1"/>
</dbReference>
<proteinExistence type="predicted"/>
<dbReference type="SUPFAM" id="SSF81271">
    <property type="entry name" value="TGS-like"/>
    <property type="match status" value="1"/>
</dbReference>
<sequence>MTVRIGLIGKTNTGKTTFFNAATLQYAEVSTYPFTTKQPNYGTTYAISPCVCREFNVKDNPRNSLCVDGYRHIPVEIIDLPGLIKGAWAGKGLGNQFLAVASQADALIHVVDASGSVDEEGRITEMGKGNPLADFYDIQEELVMWLMRLIDRQEDKIVRNLKAGKGFVETLAEALQGVKISAAHIEAALRLTGLRGEEFEKWTMLEDKKFAEKLLEVSKPMIVLANKMDLETAGANFEILRDTLTSYMVIPASAEAELALRRAVQKGFVKYIPGEEDFRIVDESKLTPEQRKALEFIESRVLGEYMRTGVQFAINVAVFKLLGMGVVYPVSDPAKLSDGSGNVLPDAYLMPPNSTVKDLARAIHTELEKGLLYAVDVRTGLHLPGDYRLKDRDVLSIVSTTRHRSKT</sequence>
<dbReference type="PANTHER" id="PTHR23305">
    <property type="entry name" value="OBG GTPASE FAMILY"/>
    <property type="match status" value="1"/>
</dbReference>
<evidence type="ECO:0000313" key="6">
    <source>
        <dbReference type="EMBL" id="HHN52137.1"/>
    </source>
</evidence>
<dbReference type="Pfam" id="PF01926">
    <property type="entry name" value="MMR_HSR1"/>
    <property type="match status" value="1"/>
</dbReference>
<name>A0A7C4I1L1_CALS0</name>
<dbReference type="InterPro" id="IPR004095">
    <property type="entry name" value="TGS"/>
</dbReference>
<dbReference type="EMBL" id="DTCM01000022">
    <property type="protein sequence ID" value="HGL40431.1"/>
    <property type="molecule type" value="Genomic_DNA"/>
</dbReference>
<dbReference type="InterPro" id="IPR006074">
    <property type="entry name" value="GTP1-OBG_CS"/>
</dbReference>
<dbReference type="GO" id="GO:0005525">
    <property type="term" value="F:GTP binding"/>
    <property type="evidence" value="ECO:0007669"/>
    <property type="project" value="UniProtKB-KW"/>
</dbReference>
<evidence type="ECO:0000313" key="5">
    <source>
        <dbReference type="EMBL" id="HGN90029.1"/>
    </source>
</evidence>
<dbReference type="AlphaFoldDB" id="A0A7C4I1L1"/>
<dbReference type="SUPFAM" id="SSF52540">
    <property type="entry name" value="P-loop containing nucleoside triphosphate hydrolases"/>
    <property type="match status" value="1"/>
</dbReference>
<dbReference type="Gene3D" id="3.40.50.300">
    <property type="entry name" value="P-loop containing nucleotide triphosphate hydrolases"/>
    <property type="match status" value="1"/>
</dbReference>
<dbReference type="InterPro" id="IPR031167">
    <property type="entry name" value="G_OBG"/>
</dbReference>
<keyword evidence="2" id="KW-0342">GTP-binding</keyword>
<dbReference type="PANTHER" id="PTHR23305:SF1">
    <property type="entry name" value="OBG-TYPE G DOMAIN-CONTAINING PROTEIN"/>
    <property type="match status" value="1"/>
</dbReference>
<feature type="domain" description="OBG-type G" evidence="3">
    <location>
        <begin position="3"/>
        <end position="272"/>
    </location>
</feature>
<dbReference type="InterPro" id="IPR006073">
    <property type="entry name" value="GTP-bd"/>
</dbReference>
<dbReference type="InterPro" id="IPR013646">
    <property type="entry name" value="YGR210-like_G4"/>
</dbReference>
<dbReference type="Gene3D" id="3.10.20.30">
    <property type="match status" value="1"/>
</dbReference>
<accession>A0A7C4I1L1</accession>
<evidence type="ECO:0000313" key="4">
    <source>
        <dbReference type="EMBL" id="HGL40431.1"/>
    </source>
</evidence>
<dbReference type="PRINTS" id="PR00326">
    <property type="entry name" value="GTP1OBG"/>
</dbReference>